<keyword evidence="3" id="KW-1185">Reference proteome</keyword>
<sequence>MRFTAILLCTVIPTLTGEDFAPGPVEHRINKRYDYYSDLCSSGYSYYSSYGVCPCNVNVIVCCCPTQTQGTLHPSGATLQPLVPTMAPVPITMGSTKFNIIGSVIIVLTVFHVSV</sequence>
<evidence type="ECO:0000313" key="3">
    <source>
        <dbReference type="Proteomes" id="UP001176961"/>
    </source>
</evidence>
<comment type="caution">
    <text evidence="2">The sequence shown here is derived from an EMBL/GenBank/DDBJ whole genome shotgun (WGS) entry which is preliminary data.</text>
</comment>
<feature type="signal peptide" evidence="1">
    <location>
        <begin position="1"/>
        <end position="17"/>
    </location>
</feature>
<proteinExistence type="predicted"/>
<dbReference type="Proteomes" id="UP001176961">
    <property type="component" value="Unassembled WGS sequence"/>
</dbReference>
<accession>A0AA36H004</accession>
<reference evidence="2" key="1">
    <citation type="submission" date="2023-07" db="EMBL/GenBank/DDBJ databases">
        <authorList>
            <consortium name="CYATHOMIX"/>
        </authorList>
    </citation>
    <scope>NUCLEOTIDE SEQUENCE</scope>
    <source>
        <strain evidence="2">N/A</strain>
    </source>
</reference>
<name>A0AA36H004_CYLNA</name>
<evidence type="ECO:0000256" key="1">
    <source>
        <dbReference type="SAM" id="SignalP"/>
    </source>
</evidence>
<gene>
    <name evidence="2" type="ORF">CYNAS_LOCUS13466</name>
</gene>
<keyword evidence="1" id="KW-0732">Signal</keyword>
<feature type="chain" id="PRO_5041348865" evidence="1">
    <location>
        <begin position="18"/>
        <end position="115"/>
    </location>
</feature>
<protein>
    <submittedName>
        <fullName evidence="2">Uncharacterized protein</fullName>
    </submittedName>
</protein>
<dbReference type="EMBL" id="CATQJL010000305">
    <property type="protein sequence ID" value="CAJ0601483.1"/>
    <property type="molecule type" value="Genomic_DNA"/>
</dbReference>
<dbReference type="AlphaFoldDB" id="A0AA36H004"/>
<organism evidence="2 3">
    <name type="scientific">Cylicocyclus nassatus</name>
    <name type="common">Nematode worm</name>
    <dbReference type="NCBI Taxonomy" id="53992"/>
    <lineage>
        <taxon>Eukaryota</taxon>
        <taxon>Metazoa</taxon>
        <taxon>Ecdysozoa</taxon>
        <taxon>Nematoda</taxon>
        <taxon>Chromadorea</taxon>
        <taxon>Rhabditida</taxon>
        <taxon>Rhabditina</taxon>
        <taxon>Rhabditomorpha</taxon>
        <taxon>Strongyloidea</taxon>
        <taxon>Strongylidae</taxon>
        <taxon>Cylicocyclus</taxon>
    </lineage>
</organism>
<evidence type="ECO:0000313" key="2">
    <source>
        <dbReference type="EMBL" id="CAJ0601483.1"/>
    </source>
</evidence>